<evidence type="ECO:0000313" key="9">
    <source>
        <dbReference type="EMBL" id="KAJ4364106.1"/>
    </source>
</evidence>
<dbReference type="AlphaFoldDB" id="A0A9W8Y2C0"/>
<feature type="domain" description="Isochorismatase-like" evidence="8">
    <location>
        <begin position="6"/>
        <end position="215"/>
    </location>
</feature>
<reference evidence="9" key="1">
    <citation type="submission" date="2022-10" db="EMBL/GenBank/DDBJ databases">
        <title>Tapping the CABI collections for fungal endophytes: first genome assemblies for Collariella, Neodidymelliopsis, Ascochyta clinopodiicola, Didymella pomorum, Didymosphaeria variabile, Neocosmospora piperis and Neocucurbitaria cava.</title>
        <authorList>
            <person name="Hill R."/>
        </authorList>
    </citation>
    <scope>NUCLEOTIDE SEQUENCE</scope>
    <source>
        <strain evidence="9">IMI 356814</strain>
    </source>
</reference>
<comment type="pathway">
    <text evidence="5">Cofactor biosynthesis; nicotinate biosynthesis; nicotinate from nicotinamide: step 1/1.</text>
</comment>
<dbReference type="GO" id="GO:0046872">
    <property type="term" value="F:metal ion binding"/>
    <property type="evidence" value="ECO:0007669"/>
    <property type="project" value="UniProtKB-KW"/>
</dbReference>
<dbReference type="Gene3D" id="3.40.50.850">
    <property type="entry name" value="Isochorismatase-like"/>
    <property type="match status" value="1"/>
</dbReference>
<dbReference type="EMBL" id="JAPEUY010000018">
    <property type="protein sequence ID" value="KAJ4364106.1"/>
    <property type="molecule type" value="Genomic_DNA"/>
</dbReference>
<protein>
    <recommendedName>
        <fullName evidence="6">nicotinamidase</fullName>
        <ecNumber evidence="6">3.5.1.19</ecNumber>
    </recommendedName>
    <alternativeName>
        <fullName evidence="7">Nicotinamide deamidase</fullName>
    </alternativeName>
</protein>
<sequence length="228" mass="24799">MSFKPALIVVDVQEDFCPPNGALAVAGGRDIVPTINALLALPFALKMATKDFHPQDHISFASNHPAPNNRPFESVITIKNPHNPDETQETRLWPDHCVQGTKGAELLPELDTSRVDRTIEKGQDKRVEMYSAFADPFQSPCVANSGLANTLRDAGITDVYVVGLAADYCVKYTALDAQKEGFRTWVIGEATKAVEPSSLEAVHNEYEKVGVAVIGMDNVAVQKVKAQP</sequence>
<evidence type="ECO:0000256" key="3">
    <source>
        <dbReference type="ARBA" id="ARBA00022723"/>
    </source>
</evidence>
<dbReference type="EC" id="3.5.1.19" evidence="6"/>
<evidence type="ECO:0000313" key="10">
    <source>
        <dbReference type="Proteomes" id="UP001140560"/>
    </source>
</evidence>
<organism evidence="9 10">
    <name type="scientific">Neocucurbitaria cava</name>
    <dbReference type="NCBI Taxonomy" id="798079"/>
    <lineage>
        <taxon>Eukaryota</taxon>
        <taxon>Fungi</taxon>
        <taxon>Dikarya</taxon>
        <taxon>Ascomycota</taxon>
        <taxon>Pezizomycotina</taxon>
        <taxon>Dothideomycetes</taxon>
        <taxon>Pleosporomycetidae</taxon>
        <taxon>Pleosporales</taxon>
        <taxon>Pleosporineae</taxon>
        <taxon>Cucurbitariaceae</taxon>
        <taxon>Neocucurbitaria</taxon>
    </lineage>
</organism>
<keyword evidence="3" id="KW-0479">Metal-binding</keyword>
<proteinExistence type="inferred from homology"/>
<dbReference type="InterPro" id="IPR036380">
    <property type="entry name" value="Isochorismatase-like_sf"/>
</dbReference>
<dbReference type="Proteomes" id="UP001140560">
    <property type="component" value="Unassembled WGS sequence"/>
</dbReference>
<dbReference type="GO" id="GO:0019363">
    <property type="term" value="P:pyridine nucleotide biosynthetic process"/>
    <property type="evidence" value="ECO:0007669"/>
    <property type="project" value="UniProtKB-KW"/>
</dbReference>
<dbReference type="InterPro" id="IPR000868">
    <property type="entry name" value="Isochorismatase-like_dom"/>
</dbReference>
<evidence type="ECO:0000256" key="2">
    <source>
        <dbReference type="ARBA" id="ARBA00022642"/>
    </source>
</evidence>
<dbReference type="PANTHER" id="PTHR11080">
    <property type="entry name" value="PYRAZINAMIDASE/NICOTINAMIDASE"/>
    <property type="match status" value="1"/>
</dbReference>
<comment type="similarity">
    <text evidence="1">Belongs to the isochorismatase family.</text>
</comment>
<dbReference type="InterPro" id="IPR052347">
    <property type="entry name" value="Isochorismatase_Nicotinamidase"/>
</dbReference>
<dbReference type="GO" id="GO:0008936">
    <property type="term" value="F:nicotinamidase activity"/>
    <property type="evidence" value="ECO:0007669"/>
    <property type="project" value="UniProtKB-EC"/>
</dbReference>
<keyword evidence="4 9" id="KW-0378">Hydrolase</keyword>
<evidence type="ECO:0000259" key="8">
    <source>
        <dbReference type="Pfam" id="PF00857"/>
    </source>
</evidence>
<evidence type="ECO:0000256" key="4">
    <source>
        <dbReference type="ARBA" id="ARBA00022801"/>
    </source>
</evidence>
<evidence type="ECO:0000256" key="6">
    <source>
        <dbReference type="ARBA" id="ARBA00039017"/>
    </source>
</evidence>
<evidence type="ECO:0000256" key="1">
    <source>
        <dbReference type="ARBA" id="ARBA00006336"/>
    </source>
</evidence>
<gene>
    <name evidence="9" type="primary">PNC1</name>
    <name evidence="9" type="ORF">N0V83_009561</name>
</gene>
<dbReference type="OrthoDB" id="3341310at2759"/>
<dbReference type="Pfam" id="PF00857">
    <property type="entry name" value="Isochorismatase"/>
    <property type="match status" value="1"/>
</dbReference>
<name>A0A9W8Y2C0_9PLEO</name>
<evidence type="ECO:0000256" key="7">
    <source>
        <dbReference type="ARBA" id="ARBA00043224"/>
    </source>
</evidence>
<keyword evidence="10" id="KW-1185">Reference proteome</keyword>
<dbReference type="SUPFAM" id="SSF52499">
    <property type="entry name" value="Isochorismatase-like hydrolases"/>
    <property type="match status" value="1"/>
</dbReference>
<evidence type="ECO:0000256" key="5">
    <source>
        <dbReference type="ARBA" id="ARBA00037900"/>
    </source>
</evidence>
<accession>A0A9W8Y2C0</accession>
<comment type="caution">
    <text evidence="9">The sequence shown here is derived from an EMBL/GenBank/DDBJ whole genome shotgun (WGS) entry which is preliminary data.</text>
</comment>
<keyword evidence="2" id="KW-0662">Pyridine nucleotide biosynthesis</keyword>
<dbReference type="CDD" id="cd01011">
    <property type="entry name" value="nicotinamidase"/>
    <property type="match status" value="1"/>
</dbReference>
<dbReference type="PANTHER" id="PTHR11080:SF2">
    <property type="entry name" value="LD05707P"/>
    <property type="match status" value="1"/>
</dbReference>